<feature type="compositionally biased region" description="Basic and acidic residues" evidence="1">
    <location>
        <begin position="47"/>
        <end position="66"/>
    </location>
</feature>
<protein>
    <submittedName>
        <fullName evidence="2">Uncharacterized protein</fullName>
    </submittedName>
</protein>
<accession>A0A195CJ50</accession>
<feature type="compositionally biased region" description="Polar residues" evidence="1">
    <location>
        <begin position="32"/>
        <end position="45"/>
    </location>
</feature>
<proteinExistence type="predicted"/>
<keyword evidence="3" id="KW-1185">Reference proteome</keyword>
<dbReference type="AlphaFoldDB" id="A0A195CJ50"/>
<gene>
    <name evidence="2" type="ORF">ALC62_09156</name>
</gene>
<evidence type="ECO:0000256" key="1">
    <source>
        <dbReference type="SAM" id="MobiDB-lite"/>
    </source>
</evidence>
<dbReference type="EMBL" id="KQ977754">
    <property type="protein sequence ID" value="KYN00094.1"/>
    <property type="molecule type" value="Genomic_DNA"/>
</dbReference>
<reference evidence="2 3" key="1">
    <citation type="submission" date="2016-03" db="EMBL/GenBank/DDBJ databases">
        <title>Cyphomyrmex costatus WGS genome.</title>
        <authorList>
            <person name="Nygaard S."/>
            <person name="Hu H."/>
            <person name="Boomsma J."/>
            <person name="Zhang G."/>
        </authorList>
    </citation>
    <scope>NUCLEOTIDE SEQUENCE [LARGE SCALE GENOMIC DNA]</scope>
    <source>
        <strain evidence="2">MS0001</strain>
        <tissue evidence="2">Whole body</tissue>
    </source>
</reference>
<sequence length="66" mass="7522">MIEEKSYIATWCPVCDKQVSIEERDKNGALRISSNRVSSPVTPVDSSGKKNEPKKVYDTRGRYRCD</sequence>
<evidence type="ECO:0000313" key="2">
    <source>
        <dbReference type="EMBL" id="KYN00094.1"/>
    </source>
</evidence>
<dbReference type="Proteomes" id="UP000078542">
    <property type="component" value="Unassembled WGS sequence"/>
</dbReference>
<organism evidence="2 3">
    <name type="scientific">Cyphomyrmex costatus</name>
    <dbReference type="NCBI Taxonomy" id="456900"/>
    <lineage>
        <taxon>Eukaryota</taxon>
        <taxon>Metazoa</taxon>
        <taxon>Ecdysozoa</taxon>
        <taxon>Arthropoda</taxon>
        <taxon>Hexapoda</taxon>
        <taxon>Insecta</taxon>
        <taxon>Pterygota</taxon>
        <taxon>Neoptera</taxon>
        <taxon>Endopterygota</taxon>
        <taxon>Hymenoptera</taxon>
        <taxon>Apocrita</taxon>
        <taxon>Aculeata</taxon>
        <taxon>Formicoidea</taxon>
        <taxon>Formicidae</taxon>
        <taxon>Myrmicinae</taxon>
        <taxon>Cyphomyrmex</taxon>
    </lineage>
</organism>
<evidence type="ECO:0000313" key="3">
    <source>
        <dbReference type="Proteomes" id="UP000078542"/>
    </source>
</evidence>
<feature type="region of interest" description="Disordered" evidence="1">
    <location>
        <begin position="29"/>
        <end position="66"/>
    </location>
</feature>
<name>A0A195CJ50_9HYME</name>